<evidence type="ECO:0000313" key="7">
    <source>
        <dbReference type="Proteomes" id="UP000241507"/>
    </source>
</evidence>
<dbReference type="PANTHER" id="PTHR10361:SF24">
    <property type="entry name" value="P3 PROTEIN"/>
    <property type="match status" value="1"/>
</dbReference>
<name>A0A2R3Z2I3_9FLAO</name>
<keyword evidence="4 5" id="KW-0472">Membrane</keyword>
<feature type="transmembrane region" description="Helical" evidence="5">
    <location>
        <begin position="264"/>
        <end position="284"/>
    </location>
</feature>
<organism evidence="6 7">
    <name type="scientific">Christiangramia fulva</name>
    <dbReference type="NCBI Taxonomy" id="2126553"/>
    <lineage>
        <taxon>Bacteria</taxon>
        <taxon>Pseudomonadati</taxon>
        <taxon>Bacteroidota</taxon>
        <taxon>Flavobacteriia</taxon>
        <taxon>Flavobacteriales</taxon>
        <taxon>Flavobacteriaceae</taxon>
        <taxon>Christiangramia</taxon>
    </lineage>
</organism>
<dbReference type="InterPro" id="IPR038770">
    <property type="entry name" value="Na+/solute_symporter_sf"/>
</dbReference>
<evidence type="ECO:0000256" key="5">
    <source>
        <dbReference type="SAM" id="Phobius"/>
    </source>
</evidence>
<dbReference type="EMBL" id="CP028136">
    <property type="protein sequence ID" value="AVR44449.1"/>
    <property type="molecule type" value="Genomic_DNA"/>
</dbReference>
<dbReference type="KEGG" id="grs:C7S20_03775"/>
<dbReference type="Gene3D" id="1.20.1530.20">
    <property type="match status" value="1"/>
</dbReference>
<dbReference type="GO" id="GO:0016020">
    <property type="term" value="C:membrane"/>
    <property type="evidence" value="ECO:0007669"/>
    <property type="project" value="UniProtKB-SubCell"/>
</dbReference>
<dbReference type="Pfam" id="PF01758">
    <property type="entry name" value="SBF"/>
    <property type="match status" value="1"/>
</dbReference>
<dbReference type="InterPro" id="IPR004710">
    <property type="entry name" value="Bilac:Na_transpt"/>
</dbReference>
<evidence type="ECO:0000256" key="4">
    <source>
        <dbReference type="ARBA" id="ARBA00023136"/>
    </source>
</evidence>
<proteinExistence type="predicted"/>
<dbReference type="PANTHER" id="PTHR10361">
    <property type="entry name" value="SODIUM-BILE ACID COTRANSPORTER"/>
    <property type="match status" value="1"/>
</dbReference>
<reference evidence="7" key="1">
    <citation type="submission" date="2018-03" db="EMBL/GenBank/DDBJ databases">
        <title>Gramella fulva sp. nov., isolated from a dry surface of tidal flat.</title>
        <authorList>
            <person name="Hwang S.H."/>
            <person name="Hwang W.M."/>
            <person name="Kang K."/>
            <person name="Ahn T.-Y."/>
        </authorList>
    </citation>
    <scope>NUCLEOTIDE SEQUENCE [LARGE SCALE GENOMIC DNA]</scope>
    <source>
        <strain evidence="7">SH35</strain>
    </source>
</reference>
<evidence type="ECO:0000256" key="2">
    <source>
        <dbReference type="ARBA" id="ARBA00022692"/>
    </source>
</evidence>
<keyword evidence="2 5" id="KW-0812">Transmembrane</keyword>
<keyword evidence="3 5" id="KW-1133">Transmembrane helix</keyword>
<dbReference type="OrthoDB" id="9806785at2"/>
<keyword evidence="7" id="KW-1185">Reference proteome</keyword>
<feature type="transmembrane region" description="Helical" evidence="5">
    <location>
        <begin position="171"/>
        <end position="189"/>
    </location>
</feature>
<feature type="transmembrane region" description="Helical" evidence="5">
    <location>
        <begin position="37"/>
        <end position="60"/>
    </location>
</feature>
<gene>
    <name evidence="6" type="ORF">C7S20_03775</name>
</gene>
<sequence>MSTTDFIMAASIALIMFGIGLELKFKDFKRVLFKPKAIITGLSLQIILLPLIALLIVYFWPMDPVYKVGIMLLAACPGGTASNLVSKILNGRVALAVSMTAFNSFIILFTIPAILEMSFQIFGVDMPRVELSFWKTMKEVFTSVVIPVIAGILFGRYFLSEKQKEKLHQPLNYILAGIMLVAAVTAVFFDKDQKNIDYLKYLPLLIPLVLLNLTTMIAGFITAGRLVKLRHDSSYTIAIEIGLQNSVLALYIGNQLLKSQEISLIAILYGSFSLLSTFGIAYFLKNNQKMKSFTKEPQTDR</sequence>
<feature type="transmembrane region" description="Helical" evidence="5">
    <location>
        <begin position="201"/>
        <end position="223"/>
    </location>
</feature>
<evidence type="ECO:0000313" key="6">
    <source>
        <dbReference type="EMBL" id="AVR44449.1"/>
    </source>
</evidence>
<feature type="transmembrane region" description="Helical" evidence="5">
    <location>
        <begin position="93"/>
        <end position="115"/>
    </location>
</feature>
<evidence type="ECO:0008006" key="8">
    <source>
        <dbReference type="Google" id="ProtNLM"/>
    </source>
</evidence>
<evidence type="ECO:0000256" key="3">
    <source>
        <dbReference type="ARBA" id="ARBA00022989"/>
    </source>
</evidence>
<dbReference type="Proteomes" id="UP000241507">
    <property type="component" value="Chromosome"/>
</dbReference>
<accession>A0A2R3Z2I3</accession>
<feature type="transmembrane region" description="Helical" evidence="5">
    <location>
        <begin position="235"/>
        <end position="252"/>
    </location>
</feature>
<protein>
    <recommendedName>
        <fullName evidence="8">Bile acid:sodium symporter</fullName>
    </recommendedName>
</protein>
<dbReference type="AlphaFoldDB" id="A0A2R3Z2I3"/>
<dbReference type="InterPro" id="IPR002657">
    <property type="entry name" value="BilAc:Na_symport/Acr3"/>
</dbReference>
<feature type="transmembrane region" description="Helical" evidence="5">
    <location>
        <begin position="66"/>
        <end position="86"/>
    </location>
</feature>
<feature type="transmembrane region" description="Helical" evidence="5">
    <location>
        <begin position="6"/>
        <end position="25"/>
    </location>
</feature>
<evidence type="ECO:0000256" key="1">
    <source>
        <dbReference type="ARBA" id="ARBA00004141"/>
    </source>
</evidence>
<feature type="transmembrane region" description="Helical" evidence="5">
    <location>
        <begin position="140"/>
        <end position="159"/>
    </location>
</feature>
<comment type="subcellular location">
    <subcellularLocation>
        <location evidence="1">Membrane</location>
        <topology evidence="1">Multi-pass membrane protein</topology>
    </subcellularLocation>
</comment>
<dbReference type="RefSeq" id="WP_107011227.1">
    <property type="nucleotide sequence ID" value="NZ_CP028136.1"/>
</dbReference>